<proteinExistence type="predicted"/>
<evidence type="ECO:0000313" key="2">
    <source>
        <dbReference type="EMBL" id="KAJ7413837.1"/>
    </source>
</evidence>
<organism evidence="2 3">
    <name type="scientific">Willisornis vidua</name>
    <name type="common">Xingu scale-backed antbird</name>
    <dbReference type="NCBI Taxonomy" id="1566151"/>
    <lineage>
        <taxon>Eukaryota</taxon>
        <taxon>Metazoa</taxon>
        <taxon>Chordata</taxon>
        <taxon>Craniata</taxon>
        <taxon>Vertebrata</taxon>
        <taxon>Euteleostomi</taxon>
        <taxon>Archelosauria</taxon>
        <taxon>Archosauria</taxon>
        <taxon>Dinosauria</taxon>
        <taxon>Saurischia</taxon>
        <taxon>Theropoda</taxon>
        <taxon>Coelurosauria</taxon>
        <taxon>Aves</taxon>
        <taxon>Neognathae</taxon>
        <taxon>Neoaves</taxon>
        <taxon>Telluraves</taxon>
        <taxon>Australaves</taxon>
        <taxon>Passeriformes</taxon>
        <taxon>Thamnophilidae</taxon>
        <taxon>Willisornis</taxon>
    </lineage>
</organism>
<comment type="caution">
    <text evidence="2">The sequence shown here is derived from an EMBL/GenBank/DDBJ whole genome shotgun (WGS) entry which is preliminary data.</text>
</comment>
<evidence type="ECO:0000313" key="3">
    <source>
        <dbReference type="Proteomes" id="UP001145742"/>
    </source>
</evidence>
<gene>
    <name evidence="2" type="ORF">WISP_87964</name>
</gene>
<reference evidence="2" key="1">
    <citation type="submission" date="2019-10" db="EMBL/GenBank/DDBJ databases">
        <authorList>
            <person name="Soares A.E.R."/>
            <person name="Aleixo A."/>
            <person name="Schneider P."/>
            <person name="Miyaki C.Y."/>
            <person name="Schneider M.P."/>
            <person name="Mello C."/>
            <person name="Vasconcelos A.T.R."/>
        </authorList>
    </citation>
    <scope>NUCLEOTIDE SEQUENCE</scope>
    <source>
        <tissue evidence="2">Muscle</tissue>
    </source>
</reference>
<dbReference type="EMBL" id="WHWB01034115">
    <property type="protein sequence ID" value="KAJ7413837.1"/>
    <property type="molecule type" value="Genomic_DNA"/>
</dbReference>
<accession>A0ABQ9D2E3</accession>
<name>A0ABQ9D2E3_9PASS</name>
<keyword evidence="3" id="KW-1185">Reference proteome</keyword>
<feature type="transmembrane region" description="Helical" evidence="1">
    <location>
        <begin position="15"/>
        <end position="36"/>
    </location>
</feature>
<keyword evidence="1" id="KW-0812">Transmembrane</keyword>
<sequence length="118" mass="12999">MAGLRVVVDGAMPSWWLVTTGVLHMSVLFNIFIDYLDEGIKDTFSKFADDTQAGRSADLLEVRKVLQGDLDRLDWWAEASGMRSNKVKRWVLQFGHNNPCSATGLGSVTGKLPSCHSG</sequence>
<keyword evidence="1" id="KW-1133">Transmembrane helix</keyword>
<keyword evidence="1" id="KW-0472">Membrane</keyword>
<evidence type="ECO:0000256" key="1">
    <source>
        <dbReference type="SAM" id="Phobius"/>
    </source>
</evidence>
<protein>
    <submittedName>
        <fullName evidence="2">Rna-directed dna polymerase from mobile element jockey-like</fullName>
    </submittedName>
</protein>
<dbReference type="PANTHER" id="PTHR33332">
    <property type="entry name" value="REVERSE TRANSCRIPTASE DOMAIN-CONTAINING PROTEIN"/>
    <property type="match status" value="1"/>
</dbReference>
<dbReference type="Proteomes" id="UP001145742">
    <property type="component" value="Unassembled WGS sequence"/>
</dbReference>